<keyword evidence="2" id="KW-0472">Membrane</keyword>
<name>A0AAE0IKZ2_9PEZI</name>
<sequence>MSRTAPFEPPLKASTSKEKNESKGAQATDARDEEALPEDTTAWIIRHHKLIHAIKRQRPSFLSERLLHGRKPSRTTEDEWTEQLKNNLYWHRSDNERGFRINLAELQRVRLRKLQSRLVRHVLKMTYKSQEEPEDWEKDLQEYTKALQDYDYMTKCSQLRRDPFLVTGERFIDDYVIFRGMKVLGIEYDREWKREPEPIPVPDPWEEDCQPIGGTRNDNISKSWIKSFRERVNMAVLGGVFLVGPMWLMMLHNTLYTSLVSTTICVVVFGFVIALLLEKPMEVLSGTAAYAAVLVVFVGLSTTPGSETSGGSTSG</sequence>
<accession>A0AAE0IKZ2</accession>
<dbReference type="Pfam" id="PF20237">
    <property type="entry name" value="DUF6594"/>
    <property type="match status" value="1"/>
</dbReference>
<feature type="transmembrane region" description="Helical" evidence="2">
    <location>
        <begin position="256"/>
        <end position="276"/>
    </location>
</feature>
<feature type="transmembrane region" description="Helical" evidence="2">
    <location>
        <begin position="232"/>
        <end position="250"/>
    </location>
</feature>
<evidence type="ECO:0000259" key="3">
    <source>
        <dbReference type="Pfam" id="PF20237"/>
    </source>
</evidence>
<reference evidence="4" key="1">
    <citation type="journal article" date="2023" name="Mol. Phylogenet. Evol.">
        <title>Genome-scale phylogeny and comparative genomics of the fungal order Sordariales.</title>
        <authorList>
            <person name="Hensen N."/>
            <person name="Bonometti L."/>
            <person name="Westerberg I."/>
            <person name="Brannstrom I.O."/>
            <person name="Guillou S."/>
            <person name="Cros-Aarteil S."/>
            <person name="Calhoun S."/>
            <person name="Haridas S."/>
            <person name="Kuo A."/>
            <person name="Mondo S."/>
            <person name="Pangilinan J."/>
            <person name="Riley R."/>
            <person name="LaButti K."/>
            <person name="Andreopoulos B."/>
            <person name="Lipzen A."/>
            <person name="Chen C."/>
            <person name="Yan M."/>
            <person name="Daum C."/>
            <person name="Ng V."/>
            <person name="Clum A."/>
            <person name="Steindorff A."/>
            <person name="Ohm R.A."/>
            <person name="Martin F."/>
            <person name="Silar P."/>
            <person name="Natvig D.O."/>
            <person name="Lalanne C."/>
            <person name="Gautier V."/>
            <person name="Ament-Velasquez S.L."/>
            <person name="Kruys A."/>
            <person name="Hutchinson M.I."/>
            <person name="Powell A.J."/>
            <person name="Barry K."/>
            <person name="Miller A.N."/>
            <person name="Grigoriev I.V."/>
            <person name="Debuchy R."/>
            <person name="Gladieux P."/>
            <person name="Hiltunen Thoren M."/>
            <person name="Johannesson H."/>
        </authorList>
    </citation>
    <scope>NUCLEOTIDE SEQUENCE</scope>
    <source>
        <strain evidence="4">SMH4131-1</strain>
    </source>
</reference>
<reference evidence="4" key="2">
    <citation type="submission" date="2023-06" db="EMBL/GenBank/DDBJ databases">
        <authorList>
            <consortium name="Lawrence Berkeley National Laboratory"/>
            <person name="Haridas S."/>
            <person name="Hensen N."/>
            <person name="Bonometti L."/>
            <person name="Westerberg I."/>
            <person name="Brannstrom I.O."/>
            <person name="Guillou S."/>
            <person name="Cros-Aarteil S."/>
            <person name="Calhoun S."/>
            <person name="Kuo A."/>
            <person name="Mondo S."/>
            <person name="Pangilinan J."/>
            <person name="Riley R."/>
            <person name="Labutti K."/>
            <person name="Andreopoulos B."/>
            <person name="Lipzen A."/>
            <person name="Chen C."/>
            <person name="Yanf M."/>
            <person name="Daum C."/>
            <person name="Ng V."/>
            <person name="Clum A."/>
            <person name="Steindorff A."/>
            <person name="Ohm R."/>
            <person name="Martin F."/>
            <person name="Silar P."/>
            <person name="Natvig D."/>
            <person name="Lalanne C."/>
            <person name="Gautier V."/>
            <person name="Ament-Velasquez S.L."/>
            <person name="Kruys A."/>
            <person name="Hutchinson M.I."/>
            <person name="Powell A.J."/>
            <person name="Barry K."/>
            <person name="Miller A.N."/>
            <person name="Grigoriev I.V."/>
            <person name="Debuchy R."/>
            <person name="Gladieux P."/>
            <person name="Thoren M.H."/>
            <person name="Johannesson H."/>
        </authorList>
    </citation>
    <scope>NUCLEOTIDE SEQUENCE</scope>
    <source>
        <strain evidence="4">SMH4131-1</strain>
    </source>
</reference>
<dbReference type="Proteomes" id="UP001286456">
    <property type="component" value="Unassembled WGS sequence"/>
</dbReference>
<proteinExistence type="predicted"/>
<protein>
    <recommendedName>
        <fullName evidence="3">DUF6594 domain-containing protein</fullName>
    </recommendedName>
</protein>
<dbReference type="EMBL" id="JAUEPO010000003">
    <property type="protein sequence ID" value="KAK3327037.1"/>
    <property type="molecule type" value="Genomic_DNA"/>
</dbReference>
<comment type="caution">
    <text evidence="4">The sequence shown here is derived from an EMBL/GenBank/DDBJ whole genome shotgun (WGS) entry which is preliminary data.</text>
</comment>
<feature type="region of interest" description="Disordered" evidence="1">
    <location>
        <begin position="1"/>
        <end position="35"/>
    </location>
</feature>
<dbReference type="AlphaFoldDB" id="A0AAE0IKZ2"/>
<keyword evidence="5" id="KW-1185">Reference proteome</keyword>
<feature type="transmembrane region" description="Helical" evidence="2">
    <location>
        <begin position="283"/>
        <end position="302"/>
    </location>
</feature>
<gene>
    <name evidence="4" type="ORF">B0T19DRAFT_474898</name>
</gene>
<feature type="domain" description="DUF6594" evidence="3">
    <location>
        <begin position="112"/>
        <end position="295"/>
    </location>
</feature>
<organism evidence="4 5">
    <name type="scientific">Cercophora scortea</name>
    <dbReference type="NCBI Taxonomy" id="314031"/>
    <lineage>
        <taxon>Eukaryota</taxon>
        <taxon>Fungi</taxon>
        <taxon>Dikarya</taxon>
        <taxon>Ascomycota</taxon>
        <taxon>Pezizomycotina</taxon>
        <taxon>Sordariomycetes</taxon>
        <taxon>Sordariomycetidae</taxon>
        <taxon>Sordariales</taxon>
        <taxon>Lasiosphaeriaceae</taxon>
        <taxon>Cercophora</taxon>
    </lineage>
</organism>
<evidence type="ECO:0000313" key="4">
    <source>
        <dbReference type="EMBL" id="KAK3327037.1"/>
    </source>
</evidence>
<keyword evidence="2" id="KW-0812">Transmembrane</keyword>
<evidence type="ECO:0000256" key="2">
    <source>
        <dbReference type="SAM" id="Phobius"/>
    </source>
</evidence>
<keyword evidence="2" id="KW-1133">Transmembrane helix</keyword>
<dbReference type="InterPro" id="IPR046529">
    <property type="entry name" value="DUF6594"/>
</dbReference>
<evidence type="ECO:0000256" key="1">
    <source>
        <dbReference type="SAM" id="MobiDB-lite"/>
    </source>
</evidence>
<evidence type="ECO:0000313" key="5">
    <source>
        <dbReference type="Proteomes" id="UP001286456"/>
    </source>
</evidence>